<evidence type="ECO:0000313" key="6">
    <source>
        <dbReference type="Proteomes" id="UP001265550"/>
    </source>
</evidence>
<organism evidence="5 6">
    <name type="scientific">Hydrogenophaga laconesensis</name>
    <dbReference type="NCBI Taxonomy" id="1805971"/>
    <lineage>
        <taxon>Bacteria</taxon>
        <taxon>Pseudomonadati</taxon>
        <taxon>Pseudomonadota</taxon>
        <taxon>Betaproteobacteria</taxon>
        <taxon>Burkholderiales</taxon>
        <taxon>Comamonadaceae</taxon>
        <taxon>Hydrogenophaga</taxon>
    </lineage>
</organism>
<proteinExistence type="inferred from homology"/>
<keyword evidence="6" id="KW-1185">Reference proteome</keyword>
<dbReference type="Gene3D" id="2.60.120.330">
    <property type="entry name" value="B-lactam Antibiotic, Isopenicillin N Synthase, Chain"/>
    <property type="match status" value="1"/>
</dbReference>
<keyword evidence="3 5" id="KW-0560">Oxidoreductase</keyword>
<keyword evidence="2" id="KW-0223">Dioxygenase</keyword>
<dbReference type="SUPFAM" id="SSF51197">
    <property type="entry name" value="Clavaminate synthase-like"/>
    <property type="match status" value="1"/>
</dbReference>
<evidence type="ECO:0000313" key="5">
    <source>
        <dbReference type="EMBL" id="MDR7096064.1"/>
    </source>
</evidence>
<dbReference type="InterPro" id="IPR027443">
    <property type="entry name" value="IPNS-like_sf"/>
</dbReference>
<dbReference type="Pfam" id="PF05118">
    <property type="entry name" value="Asp_Arg_Hydrox"/>
    <property type="match status" value="1"/>
</dbReference>
<gene>
    <name evidence="5" type="ORF">J2X09_003819</name>
</gene>
<comment type="similarity">
    <text evidence="1">Belongs to the aspartyl/asparaginyl beta-hydroxylase family.</text>
</comment>
<dbReference type="RefSeq" id="WP_204734849.1">
    <property type="nucleotide sequence ID" value="NZ_JAVDWE010000012.1"/>
</dbReference>
<protein>
    <submittedName>
        <fullName evidence="5">Beta-hydroxylase</fullName>
        <ecNumber evidence="5">1.14.11.-</ecNumber>
    </submittedName>
</protein>
<dbReference type="EMBL" id="JAVDWE010000012">
    <property type="protein sequence ID" value="MDR7096064.1"/>
    <property type="molecule type" value="Genomic_DNA"/>
</dbReference>
<dbReference type="EC" id="1.14.11.-" evidence="5"/>
<evidence type="ECO:0000256" key="1">
    <source>
        <dbReference type="ARBA" id="ARBA00007730"/>
    </source>
</evidence>
<comment type="caution">
    <text evidence="5">The sequence shown here is derived from an EMBL/GenBank/DDBJ whole genome shotgun (WGS) entry which is preliminary data.</text>
</comment>
<dbReference type="InterPro" id="IPR051821">
    <property type="entry name" value="Asp/Asn_beta-hydroxylase"/>
</dbReference>
<accession>A0ABU1VF20</accession>
<evidence type="ECO:0000256" key="3">
    <source>
        <dbReference type="ARBA" id="ARBA00023002"/>
    </source>
</evidence>
<evidence type="ECO:0000259" key="4">
    <source>
        <dbReference type="Pfam" id="PF05118"/>
    </source>
</evidence>
<evidence type="ECO:0000256" key="2">
    <source>
        <dbReference type="ARBA" id="ARBA00022964"/>
    </source>
</evidence>
<dbReference type="PANTHER" id="PTHR46332">
    <property type="entry name" value="ASPARTATE BETA-HYDROXYLASE DOMAIN-CONTAINING PROTEIN 2"/>
    <property type="match status" value="1"/>
</dbReference>
<dbReference type="InterPro" id="IPR007803">
    <property type="entry name" value="Asp/Arg/Pro-Hydrxlase"/>
</dbReference>
<name>A0ABU1VF20_9BURK</name>
<dbReference type="Proteomes" id="UP001265550">
    <property type="component" value="Unassembled WGS sequence"/>
</dbReference>
<feature type="domain" description="Aspartyl/asparaginy/proline hydroxylase" evidence="4">
    <location>
        <begin position="47"/>
        <end position="201"/>
    </location>
</feature>
<sequence>MLRNLVSRTLFRLLREMERLNRRYSLQGDRPFFNPDDFPWTREIAKHTAAIQQELDALLPQVQRLPNFQDISPDQTMLTTDAGWKTFFFAGYGVESESNRKRCPRTAQAIDLIPGMTTACFSILAPGKELPVHRGPYNGVLRYHLGLRIPASDDTCAIRVDGIQRSWAEGEALVFDDTYQHEAWNRTPHWRIVLFVDFLRPLPLVPRWLNNGMVAIIRATPFVRVAARNQARWEATFYG</sequence>
<dbReference type="PANTHER" id="PTHR46332:SF5">
    <property type="entry name" value="ASPARTATE BETA-HYDROXYLASE DOMAIN CONTAINING 2"/>
    <property type="match status" value="1"/>
</dbReference>
<dbReference type="GO" id="GO:0016491">
    <property type="term" value="F:oxidoreductase activity"/>
    <property type="evidence" value="ECO:0007669"/>
    <property type="project" value="UniProtKB-KW"/>
</dbReference>
<reference evidence="5 6" key="1">
    <citation type="submission" date="2023-07" db="EMBL/GenBank/DDBJ databases">
        <title>Sorghum-associated microbial communities from plants grown in Nebraska, USA.</title>
        <authorList>
            <person name="Schachtman D."/>
        </authorList>
    </citation>
    <scope>NUCLEOTIDE SEQUENCE [LARGE SCALE GENOMIC DNA]</scope>
    <source>
        <strain evidence="5 6">BE240</strain>
    </source>
</reference>